<accession>A0AB34KBL2</accession>
<reference evidence="2 3" key="1">
    <citation type="journal article" date="2020" name="Microbiol. Resour. Announc.">
        <title>Draft Genome Sequence of a Cladosporium Species Isolated from the Mesophotic Ascidian Didemnum maculosum.</title>
        <authorList>
            <person name="Gioti A."/>
            <person name="Siaperas R."/>
            <person name="Nikolaivits E."/>
            <person name="Le Goff G."/>
            <person name="Ouazzani J."/>
            <person name="Kotoulas G."/>
            <person name="Topakas E."/>
        </authorList>
    </citation>
    <scope>NUCLEOTIDE SEQUENCE [LARGE SCALE GENOMIC DNA]</scope>
    <source>
        <strain evidence="2 3">TM138-S3</strain>
    </source>
</reference>
<name>A0AB34KBL2_9PEZI</name>
<feature type="region of interest" description="Disordered" evidence="1">
    <location>
        <begin position="239"/>
        <end position="261"/>
    </location>
</feature>
<dbReference type="EMBL" id="JAAQHG020000049">
    <property type="protein sequence ID" value="KAL1582507.1"/>
    <property type="molecule type" value="Genomic_DNA"/>
</dbReference>
<evidence type="ECO:0000313" key="2">
    <source>
        <dbReference type="EMBL" id="KAL1582507.1"/>
    </source>
</evidence>
<organism evidence="2 3">
    <name type="scientific">Cladosporium halotolerans</name>
    <dbReference type="NCBI Taxonomy" id="1052096"/>
    <lineage>
        <taxon>Eukaryota</taxon>
        <taxon>Fungi</taxon>
        <taxon>Dikarya</taxon>
        <taxon>Ascomycota</taxon>
        <taxon>Pezizomycotina</taxon>
        <taxon>Dothideomycetes</taxon>
        <taxon>Dothideomycetidae</taxon>
        <taxon>Cladosporiales</taxon>
        <taxon>Cladosporiaceae</taxon>
        <taxon>Cladosporium</taxon>
    </lineage>
</organism>
<gene>
    <name evidence="2" type="ORF">WHR41_08820</name>
</gene>
<protein>
    <submittedName>
        <fullName evidence="2">Uncharacterized protein</fullName>
    </submittedName>
</protein>
<evidence type="ECO:0000256" key="1">
    <source>
        <dbReference type="SAM" id="MobiDB-lite"/>
    </source>
</evidence>
<proteinExistence type="predicted"/>
<dbReference type="RefSeq" id="XP_069225614.1">
    <property type="nucleotide sequence ID" value="XM_069377424.1"/>
</dbReference>
<keyword evidence="3" id="KW-1185">Reference proteome</keyword>
<feature type="region of interest" description="Disordered" evidence="1">
    <location>
        <begin position="1463"/>
        <end position="1482"/>
    </location>
</feature>
<feature type="compositionally biased region" description="Polar residues" evidence="1">
    <location>
        <begin position="1463"/>
        <end position="1481"/>
    </location>
</feature>
<feature type="region of interest" description="Disordered" evidence="1">
    <location>
        <begin position="841"/>
        <end position="864"/>
    </location>
</feature>
<dbReference type="GeneID" id="96010262"/>
<feature type="region of interest" description="Disordered" evidence="1">
    <location>
        <begin position="403"/>
        <end position="427"/>
    </location>
</feature>
<feature type="compositionally biased region" description="Polar residues" evidence="1">
    <location>
        <begin position="243"/>
        <end position="257"/>
    </location>
</feature>
<sequence>MLTCGTGPQSKWTSFDDLKTWGWSRKEKKVDYPGFLPKDVPKYLGDPVLADELWEVVDEHTKTTINDDTLYYATDAMYGNFYSSSLIISDTNYGPETEGPSQNPPVDGERYPFPKLGRLSDVLFLEFQERMEVLEKPTNKLKGHLRAGIVNRHTKTIVKKALNDDGKIWPSWPGRDFTPDTEGFSALLASPNGRGVAWFLGTHVEQLGHKTISNIRVLGQGAKLHILFVFEDVARSQDDKQSTSETLEQTPEANPTSFAHAHGNSLAEHPAIFIRSDTKPSPTQSPTVVESGVPRDWEQWVSKGKAYLEMLNCGTGEQSIWKSYDNLEENGWEQARVRHPVYIYDTSALKRVMRLLKVSSEPQDQWVVSSKHLKKTTKDGKVYYPTGAKYENKYNMELITAESNFGPQNEGPKQKEPPVTGDPNPFPPLKQQSDVIYLEFTRLMKLNKKPIDKLKGFFRPYIVNSETRSIVAKALGIPVDQFSMIPEWPGHDFEPGSDEFAALLASPNGRGVAWFLATHKDLGHKTISSIKVFKDFGLCILFVFEDVRGGLDQQQPSSSGSSELIRRHSAFELKRRALSDSQRKKFVTKGRDLLAALESESHCFPEATFTNYQDLDDWGWTVFIEREGLGAIKESATQVYDLLGASMEPAENIIVTDDHDEAREKGSTTYHPTGALYLNLYNPNLITAISNDGPASAGRRKDPPVTGSPAMPFPILSHSSDVMFLEFQRTMAEMNQPMTKLKGIWRNNVINEETEELAISISSSTDDIFGIPRWPGVDIAANSDELAALVAAPNGLAVAYLMLQHRRQLGWKTVTSAKIWYENYKFHVLYLIGDVSNTPDESLEAGSEQAGRQDHGSASSTRRVGGHFRPIKRARLHSDYDDYAVKGKALLLALESRTECAAQSEWIKDEALSTWGWRSIRNAKVGPASSDMAMKQVFEYVGASMEDGTNHQAYTSHLDAEVIDGTTYRRTDAEFNNRYNPAMIIAETIYGVEYQGQTQKPPVTGKPDPFPKLRFWSDVTFLEYQNFMKSSSQSLESLKAVWHSAVINEETQDLAASFFGVEEWTDISGWPGKDFTSGSKELDALVGSANGKSVAFLLLEHRKQLGNKVINKARVWKNETLHVLYTIEDAHTCVDDDSNNSKAHDRRLIRRVGETGATSVAKAKNAGLFFVSAQDSPTDILESCLRIRQSSFVRIKQLRDSGWTQVGSDRQEAVEEEKDRATFDSWLDLNLDLRAGRNHRISYQHLRKTTGSDVKAYHPSGAYYNNLFTEGGIVALDNASPWATGRSMNPQVDGNRNPFPPLKQWSDGAFLVYQDICRGDAKAMKSLRGVLRHTVTNTPTRAALQEYLGKQGELEANIPKPWPGTLYTLKDEGFVIALGTPSGKGVAYLLATHRESLGWKEIYQIRIFSADWSSPYNILYYIRDHRTNPARLRSRALLASGGSGSSASPSCDTHQLVRRNVSVTSSSLAKDSHSPGTSNDAEYNRALERGARLLCELYASPSQVDQSSWTDPSSLATHGWVETTKSPTDTNFQPFSAIGAALKDLKISTAPEDNILQAFVHAKESTHAGHTYPATNASYSNVFNAKAGAIIADSNTPPRNPAINNPFPLSQYSDVVFLACLAAAGPSAKNLRYIFRGPVADPSTLAIAQRALANRGKDLAAWPGEKIGMAEADAQALLGSPSVLGVGYLLAQHKDVLRVKVVESVTVFEADGAVGLCFWIGDVADGAEGGLLPTGLMGELAAAAEEQHDAVRVKRAEVGVVGNSTGSMVPEVYSTWTAVVRKRFSNAAGKAWSAFRL</sequence>
<comment type="caution">
    <text evidence="2">The sequence shown here is derived from an EMBL/GenBank/DDBJ whole genome shotgun (WGS) entry which is preliminary data.</text>
</comment>
<dbReference type="Proteomes" id="UP000803884">
    <property type="component" value="Unassembled WGS sequence"/>
</dbReference>
<evidence type="ECO:0000313" key="3">
    <source>
        <dbReference type="Proteomes" id="UP000803884"/>
    </source>
</evidence>